<accession>A0AAW0CYP9</accession>
<dbReference type="EC" id="1.14.14.1" evidence="9"/>
<evidence type="ECO:0000256" key="2">
    <source>
        <dbReference type="ARBA" id="ARBA00010617"/>
    </source>
</evidence>
<evidence type="ECO:0000256" key="8">
    <source>
        <dbReference type="SAM" id="Phobius"/>
    </source>
</evidence>
<evidence type="ECO:0000313" key="9">
    <source>
        <dbReference type="EMBL" id="KAK7044237.1"/>
    </source>
</evidence>
<feature type="transmembrane region" description="Helical" evidence="8">
    <location>
        <begin position="14"/>
        <end position="31"/>
    </location>
</feature>
<evidence type="ECO:0000256" key="4">
    <source>
        <dbReference type="ARBA" id="ARBA00022723"/>
    </source>
</evidence>
<keyword evidence="9" id="KW-0418">Kinase</keyword>
<dbReference type="GO" id="GO:0020037">
    <property type="term" value="F:heme binding"/>
    <property type="evidence" value="ECO:0007669"/>
    <property type="project" value="InterPro"/>
</dbReference>
<keyword evidence="9" id="KW-0808">Transferase</keyword>
<dbReference type="PANTHER" id="PTHR24287:SF1">
    <property type="entry name" value="P450, PUTATIVE (EUROFUNG)-RELATED"/>
    <property type="match status" value="1"/>
</dbReference>
<sequence>MEVPPGIVYLSKKVPRLGVPLIALYLFHLVRRAYLEIELPARVVALSYLLCLPAVFTFYVLYHKWSTARAAASLGAVLPPTSGDDPTPGGILTLIRAVRNFKAEYLAEGVQDKLDQIGYTFNMRVLFSDRIVTCEPEYIKAILATRFEEFEKGEDTRSAFNSLLGTGVFAADGELWKFHRGITRPFFTKDRISHFDIFDRHADSAIAQMKRRFKEGYPVDFQDVVARFTLDSATEFLFGKDVNTLSGTLPYPFYSPLTNVASDSSDEIRNTFVRAFNEAQLATAIRVRFGDEWPLFEFWQDKTKEKMKDVNRFLEPVLTEALQRQREKGAAPHLKGDREVKEGETVLDHLVNYTDDPVILRDEIMNLAVAGRDTYPEVFRRLREEIFTKIGPDRRPTFDDFRDMKYLRAVLNEVLRLYPPV</sequence>
<evidence type="ECO:0000256" key="7">
    <source>
        <dbReference type="ARBA" id="ARBA00023033"/>
    </source>
</evidence>
<gene>
    <name evidence="9" type="primary">ALK2_1</name>
    <name evidence="9" type="ORF">VNI00_007959</name>
</gene>
<dbReference type="InterPro" id="IPR047146">
    <property type="entry name" value="Cyt_P450_E_CYP52_fungi"/>
</dbReference>
<dbReference type="InterPro" id="IPR036396">
    <property type="entry name" value="Cyt_P450_sf"/>
</dbReference>
<evidence type="ECO:0000256" key="1">
    <source>
        <dbReference type="ARBA" id="ARBA00001971"/>
    </source>
</evidence>
<dbReference type="EMBL" id="JAYKXP010000026">
    <property type="protein sequence ID" value="KAK7044237.1"/>
    <property type="molecule type" value="Genomic_DNA"/>
</dbReference>
<protein>
    <submittedName>
        <fullName evidence="9">Protein kinase alk2</fullName>
        <ecNumber evidence="9">1.14.14.1</ecNumber>
    </submittedName>
</protein>
<dbReference type="PRINTS" id="PR00464">
    <property type="entry name" value="EP450II"/>
</dbReference>
<keyword evidence="4" id="KW-0479">Metal-binding</keyword>
<proteinExistence type="inferred from homology"/>
<comment type="cofactor">
    <cofactor evidence="1">
        <name>heme</name>
        <dbReference type="ChEBI" id="CHEBI:30413"/>
    </cofactor>
</comment>
<evidence type="ECO:0000256" key="5">
    <source>
        <dbReference type="ARBA" id="ARBA00023002"/>
    </source>
</evidence>
<dbReference type="InterPro" id="IPR002402">
    <property type="entry name" value="Cyt_P450_E_grp-II"/>
</dbReference>
<keyword evidence="10" id="KW-1185">Reference proteome</keyword>
<evidence type="ECO:0000256" key="6">
    <source>
        <dbReference type="ARBA" id="ARBA00023004"/>
    </source>
</evidence>
<dbReference type="PANTHER" id="PTHR24287">
    <property type="entry name" value="P450, PUTATIVE (EUROFUNG)-RELATED"/>
    <property type="match status" value="1"/>
</dbReference>
<keyword evidence="7" id="KW-0503">Monooxygenase</keyword>
<dbReference type="GO" id="GO:0005506">
    <property type="term" value="F:iron ion binding"/>
    <property type="evidence" value="ECO:0007669"/>
    <property type="project" value="InterPro"/>
</dbReference>
<dbReference type="Gene3D" id="1.10.630.10">
    <property type="entry name" value="Cytochrome P450"/>
    <property type="match status" value="1"/>
</dbReference>
<keyword evidence="3" id="KW-0349">Heme</keyword>
<dbReference type="SUPFAM" id="SSF48264">
    <property type="entry name" value="Cytochrome P450"/>
    <property type="match status" value="1"/>
</dbReference>
<evidence type="ECO:0000313" key="10">
    <source>
        <dbReference type="Proteomes" id="UP001383192"/>
    </source>
</evidence>
<feature type="transmembrane region" description="Helical" evidence="8">
    <location>
        <begin position="43"/>
        <end position="62"/>
    </location>
</feature>
<evidence type="ECO:0000256" key="3">
    <source>
        <dbReference type="ARBA" id="ARBA00022617"/>
    </source>
</evidence>
<keyword evidence="5 9" id="KW-0560">Oxidoreductase</keyword>
<dbReference type="GO" id="GO:0016301">
    <property type="term" value="F:kinase activity"/>
    <property type="evidence" value="ECO:0007669"/>
    <property type="project" value="UniProtKB-KW"/>
</dbReference>
<comment type="caution">
    <text evidence="9">The sequence shown here is derived from an EMBL/GenBank/DDBJ whole genome shotgun (WGS) entry which is preliminary data.</text>
</comment>
<keyword evidence="8" id="KW-1133">Transmembrane helix</keyword>
<dbReference type="AlphaFoldDB" id="A0AAW0CYP9"/>
<keyword evidence="8" id="KW-0812">Transmembrane</keyword>
<comment type="similarity">
    <text evidence="2">Belongs to the cytochrome P450 family.</text>
</comment>
<dbReference type="Pfam" id="PF00067">
    <property type="entry name" value="p450"/>
    <property type="match status" value="1"/>
</dbReference>
<keyword evidence="6" id="KW-0408">Iron</keyword>
<dbReference type="Proteomes" id="UP001383192">
    <property type="component" value="Unassembled WGS sequence"/>
</dbReference>
<dbReference type="GO" id="GO:0016712">
    <property type="term" value="F:oxidoreductase activity, acting on paired donors, with incorporation or reduction of molecular oxygen, reduced flavin or flavoprotein as one donor, and incorporation of one atom of oxygen"/>
    <property type="evidence" value="ECO:0007669"/>
    <property type="project" value="UniProtKB-EC"/>
</dbReference>
<dbReference type="InterPro" id="IPR001128">
    <property type="entry name" value="Cyt_P450"/>
</dbReference>
<organism evidence="9 10">
    <name type="scientific">Paramarasmius palmivorus</name>
    <dbReference type="NCBI Taxonomy" id="297713"/>
    <lineage>
        <taxon>Eukaryota</taxon>
        <taxon>Fungi</taxon>
        <taxon>Dikarya</taxon>
        <taxon>Basidiomycota</taxon>
        <taxon>Agaricomycotina</taxon>
        <taxon>Agaricomycetes</taxon>
        <taxon>Agaricomycetidae</taxon>
        <taxon>Agaricales</taxon>
        <taxon>Marasmiineae</taxon>
        <taxon>Marasmiaceae</taxon>
        <taxon>Paramarasmius</taxon>
    </lineage>
</organism>
<name>A0AAW0CYP9_9AGAR</name>
<reference evidence="9 10" key="1">
    <citation type="submission" date="2024-01" db="EMBL/GenBank/DDBJ databases">
        <title>A draft genome for a cacao thread blight-causing isolate of Paramarasmius palmivorus.</title>
        <authorList>
            <person name="Baruah I.K."/>
            <person name="Bukari Y."/>
            <person name="Amoako-Attah I."/>
            <person name="Meinhardt L.W."/>
            <person name="Bailey B.A."/>
            <person name="Cohen S.P."/>
        </authorList>
    </citation>
    <scope>NUCLEOTIDE SEQUENCE [LARGE SCALE GENOMIC DNA]</scope>
    <source>
        <strain evidence="9 10">GH-12</strain>
    </source>
</reference>
<keyword evidence="8" id="KW-0472">Membrane</keyword>